<dbReference type="InterPro" id="IPR029119">
    <property type="entry name" value="MutY_C"/>
</dbReference>
<dbReference type="InterPro" id="IPR044298">
    <property type="entry name" value="MIG/MutY"/>
</dbReference>
<evidence type="ECO:0000256" key="7">
    <source>
        <dbReference type="ARBA" id="ARBA00022723"/>
    </source>
</evidence>
<dbReference type="SUPFAM" id="SSF55811">
    <property type="entry name" value="Nudix"/>
    <property type="match status" value="1"/>
</dbReference>
<evidence type="ECO:0000256" key="13">
    <source>
        <dbReference type="ARBA" id="ARBA00023295"/>
    </source>
</evidence>
<dbReference type="RefSeq" id="WP_103922320.1">
    <property type="nucleotide sequence ID" value="NZ_FMSV02000556.1"/>
</dbReference>
<feature type="domain" description="HhH-GPD" evidence="15">
    <location>
        <begin position="54"/>
        <end position="205"/>
    </location>
</feature>
<dbReference type="Pfam" id="PF14815">
    <property type="entry name" value="NUDIX_4"/>
    <property type="match status" value="1"/>
</dbReference>
<evidence type="ECO:0000256" key="11">
    <source>
        <dbReference type="ARBA" id="ARBA00023014"/>
    </source>
</evidence>
<keyword evidence="8 14" id="KW-0227">DNA damage</keyword>
<evidence type="ECO:0000256" key="4">
    <source>
        <dbReference type="ARBA" id="ARBA00012045"/>
    </source>
</evidence>
<keyword evidence="11" id="KW-0411">Iron-sulfur</keyword>
<dbReference type="GO" id="GO:0006298">
    <property type="term" value="P:mismatch repair"/>
    <property type="evidence" value="ECO:0007669"/>
    <property type="project" value="TreeGrafter"/>
</dbReference>
<comment type="similarity">
    <text evidence="3 14">Belongs to the Nth/MutY family.</text>
</comment>
<comment type="function">
    <text evidence="2">Adenine glycosylase active on G-A mispairs. MutY also corrects error-prone DNA synthesis past GO lesions which are due to the oxidatively damaged form of guanine: 7,8-dihydro-8-oxoguanine (8-oxo-dGTP).</text>
</comment>
<keyword evidence="9 16" id="KW-0378">Hydrolase</keyword>
<comment type="cofactor">
    <cofactor evidence="14">
        <name>[4Fe-4S] cluster</name>
        <dbReference type="ChEBI" id="CHEBI:49883"/>
    </cofactor>
    <text evidence="14">Binds 1 [4Fe-4S] cluster.</text>
</comment>
<proteinExistence type="inferred from homology"/>
<dbReference type="Gene3D" id="3.90.79.10">
    <property type="entry name" value="Nucleoside Triphosphate Pyrophosphohydrolase"/>
    <property type="match status" value="1"/>
</dbReference>
<keyword evidence="12" id="KW-0234">DNA repair</keyword>
<dbReference type="GO" id="GO:0006284">
    <property type="term" value="P:base-excision repair"/>
    <property type="evidence" value="ECO:0007669"/>
    <property type="project" value="UniProtKB-UniRule"/>
</dbReference>
<dbReference type="SMART" id="SM00478">
    <property type="entry name" value="ENDO3c"/>
    <property type="match status" value="1"/>
</dbReference>
<dbReference type="GO" id="GO:0032357">
    <property type="term" value="F:oxidized purine DNA binding"/>
    <property type="evidence" value="ECO:0007669"/>
    <property type="project" value="TreeGrafter"/>
</dbReference>
<protein>
    <recommendedName>
        <fullName evidence="5 14">Adenine DNA glycosylase</fullName>
        <ecNumber evidence="4 14">3.2.2.31</ecNumber>
    </recommendedName>
</protein>
<dbReference type="GO" id="GO:0035485">
    <property type="term" value="F:adenine/guanine mispair binding"/>
    <property type="evidence" value="ECO:0007669"/>
    <property type="project" value="TreeGrafter"/>
</dbReference>
<dbReference type="GO" id="GO:0046872">
    <property type="term" value="F:metal ion binding"/>
    <property type="evidence" value="ECO:0007669"/>
    <property type="project" value="UniProtKB-UniRule"/>
</dbReference>
<dbReference type="InterPro" id="IPR003265">
    <property type="entry name" value="HhH-GPD_domain"/>
</dbReference>
<dbReference type="EC" id="3.2.2.31" evidence="4 14"/>
<dbReference type="InterPro" id="IPR015797">
    <property type="entry name" value="NUDIX_hydrolase-like_dom_sf"/>
</dbReference>
<dbReference type="GO" id="GO:0034039">
    <property type="term" value="F:8-oxo-7,8-dihydroguanine DNA N-glycosylase activity"/>
    <property type="evidence" value="ECO:0007669"/>
    <property type="project" value="TreeGrafter"/>
</dbReference>
<accession>A0A1H6FFF2</accession>
<sequence>MSRWHKNKQSAVTSVSNTDNFSQAVLNWFAVNGRKDLPWQQKTGAYSIWISEIMLQQTQVDTVIPYFRRFMQQFPDVNSLANAPLDSVLQHWSGLGYYARARNLHRAAQVLCEQHEGQLPQNLEALCALPGIGRSTAGAILALAFEQRQSILDGNVKRVLCRYYAISQWSGQSAVTKQLWELADKHTPMQQVAAYTQAMMDMGATVCSRSRPHCDLCPLATGCQALAQDIIKNCPAPKPRKPLPERQTRMLMLQTLGSGDILLSQREQQGIWGGLWSFPECPAEQTAEHWCAQHLGITINKPDKKHYWPVRQHCFTHFRLNIEPVHILLDATESQKITDLLVTQGNSLWYHPQQEAHFGLAAPVAKLIQQLK</sequence>
<evidence type="ECO:0000313" key="17">
    <source>
        <dbReference type="Proteomes" id="UP000236724"/>
    </source>
</evidence>
<evidence type="ECO:0000256" key="9">
    <source>
        <dbReference type="ARBA" id="ARBA00022801"/>
    </source>
</evidence>
<dbReference type="Pfam" id="PF00633">
    <property type="entry name" value="HHH"/>
    <property type="match status" value="1"/>
</dbReference>
<dbReference type="InterPro" id="IPR011257">
    <property type="entry name" value="DNA_glycosylase"/>
</dbReference>
<evidence type="ECO:0000313" key="16">
    <source>
        <dbReference type="EMBL" id="SEH08808.1"/>
    </source>
</evidence>
<keyword evidence="17" id="KW-1185">Reference proteome</keyword>
<dbReference type="GO" id="GO:0051539">
    <property type="term" value="F:4 iron, 4 sulfur cluster binding"/>
    <property type="evidence" value="ECO:0007669"/>
    <property type="project" value="UniProtKB-UniRule"/>
</dbReference>
<keyword evidence="6" id="KW-0004">4Fe-4S</keyword>
<keyword evidence="7" id="KW-0479">Metal-binding</keyword>
<evidence type="ECO:0000256" key="5">
    <source>
        <dbReference type="ARBA" id="ARBA00022023"/>
    </source>
</evidence>
<dbReference type="Pfam" id="PF00730">
    <property type="entry name" value="HhH-GPD"/>
    <property type="match status" value="1"/>
</dbReference>
<dbReference type="PANTHER" id="PTHR42944:SF1">
    <property type="entry name" value="ADENINE DNA GLYCOSYLASE"/>
    <property type="match status" value="1"/>
</dbReference>
<dbReference type="EMBL" id="FMSV02000556">
    <property type="protein sequence ID" value="SEH08808.1"/>
    <property type="molecule type" value="Genomic_DNA"/>
</dbReference>
<dbReference type="InterPro" id="IPR004036">
    <property type="entry name" value="Endonuclease-III-like_CS2"/>
</dbReference>
<evidence type="ECO:0000259" key="15">
    <source>
        <dbReference type="SMART" id="SM00478"/>
    </source>
</evidence>
<dbReference type="InterPro" id="IPR023170">
    <property type="entry name" value="HhH_base_excis_C"/>
</dbReference>
<dbReference type="AlphaFoldDB" id="A0A1H6FFF2"/>
<evidence type="ECO:0000256" key="2">
    <source>
        <dbReference type="ARBA" id="ARBA00002933"/>
    </source>
</evidence>
<dbReference type="NCBIfam" id="NF008132">
    <property type="entry name" value="PRK10880.1"/>
    <property type="match status" value="1"/>
</dbReference>
<dbReference type="InterPro" id="IPR005760">
    <property type="entry name" value="A/G_AdeGlyc_MutY"/>
</dbReference>
<dbReference type="OrthoDB" id="9802365at2"/>
<dbReference type="Proteomes" id="UP000236724">
    <property type="component" value="Unassembled WGS sequence"/>
</dbReference>
<dbReference type="PROSITE" id="PS01155">
    <property type="entry name" value="ENDONUCLEASE_III_2"/>
    <property type="match status" value="1"/>
</dbReference>
<gene>
    <name evidence="16" type="primary">mutY</name>
    <name evidence="16" type="ORF">MBHS_04701</name>
</gene>
<evidence type="ECO:0000256" key="14">
    <source>
        <dbReference type="RuleBase" id="RU365096"/>
    </source>
</evidence>
<dbReference type="SUPFAM" id="SSF48150">
    <property type="entry name" value="DNA-glycosylase"/>
    <property type="match status" value="1"/>
</dbReference>
<dbReference type="NCBIfam" id="TIGR01084">
    <property type="entry name" value="mutY"/>
    <property type="match status" value="1"/>
</dbReference>
<dbReference type="Gene3D" id="1.10.1670.10">
    <property type="entry name" value="Helix-hairpin-Helix base-excision DNA repair enzymes (C-terminal)"/>
    <property type="match status" value="1"/>
</dbReference>
<keyword evidence="10 14" id="KW-0408">Iron</keyword>
<name>A0A1H6FFF2_9GAMM</name>
<comment type="catalytic activity">
    <reaction evidence="1 14">
        <text>Hydrolyzes free adenine bases from 7,8-dihydro-8-oxoguanine:adenine mismatched double-stranded DNA, leaving an apurinic site.</text>
        <dbReference type="EC" id="3.2.2.31"/>
    </reaction>
</comment>
<dbReference type="CDD" id="cd03431">
    <property type="entry name" value="NUDIX_DNA_Glycosylase_C-MutY"/>
    <property type="match status" value="1"/>
</dbReference>
<evidence type="ECO:0000256" key="8">
    <source>
        <dbReference type="ARBA" id="ARBA00022763"/>
    </source>
</evidence>
<dbReference type="FunFam" id="1.10.340.30:FF:000002">
    <property type="entry name" value="Adenine DNA glycosylase"/>
    <property type="match status" value="1"/>
</dbReference>
<dbReference type="PANTHER" id="PTHR42944">
    <property type="entry name" value="ADENINE DNA GLYCOSYLASE"/>
    <property type="match status" value="1"/>
</dbReference>
<evidence type="ECO:0000256" key="1">
    <source>
        <dbReference type="ARBA" id="ARBA00000843"/>
    </source>
</evidence>
<evidence type="ECO:0000256" key="3">
    <source>
        <dbReference type="ARBA" id="ARBA00008343"/>
    </source>
</evidence>
<reference evidence="16 17" key="1">
    <citation type="submission" date="2016-10" db="EMBL/GenBank/DDBJ databases">
        <authorList>
            <person name="de Groot N.N."/>
        </authorList>
    </citation>
    <scope>NUCLEOTIDE SEQUENCE [LARGE SCALE GENOMIC DNA]</scope>
    <source>
        <strain evidence="16">MBHS1</strain>
    </source>
</reference>
<dbReference type="Gene3D" id="1.10.340.30">
    <property type="entry name" value="Hypothetical protein, domain 2"/>
    <property type="match status" value="1"/>
</dbReference>
<evidence type="ECO:0000256" key="6">
    <source>
        <dbReference type="ARBA" id="ARBA00022485"/>
    </source>
</evidence>
<organism evidence="16 17">
    <name type="scientific">Candidatus Venteria ishoeyi</name>
    <dbReference type="NCBI Taxonomy" id="1899563"/>
    <lineage>
        <taxon>Bacteria</taxon>
        <taxon>Pseudomonadati</taxon>
        <taxon>Pseudomonadota</taxon>
        <taxon>Gammaproteobacteria</taxon>
        <taxon>Thiotrichales</taxon>
        <taxon>Thiotrichaceae</taxon>
        <taxon>Venteria</taxon>
    </lineage>
</organism>
<dbReference type="InterPro" id="IPR000445">
    <property type="entry name" value="HhH_motif"/>
</dbReference>
<evidence type="ECO:0000256" key="12">
    <source>
        <dbReference type="ARBA" id="ARBA00023204"/>
    </source>
</evidence>
<dbReference type="GO" id="GO:0000701">
    <property type="term" value="F:purine-specific mismatch base pair DNA N-glycosylase activity"/>
    <property type="evidence" value="ECO:0007669"/>
    <property type="project" value="UniProtKB-EC"/>
</dbReference>
<keyword evidence="13 14" id="KW-0326">Glycosidase</keyword>
<evidence type="ECO:0000256" key="10">
    <source>
        <dbReference type="ARBA" id="ARBA00023004"/>
    </source>
</evidence>
<dbReference type="CDD" id="cd00056">
    <property type="entry name" value="ENDO3c"/>
    <property type="match status" value="1"/>
</dbReference>